<dbReference type="PROSITE" id="PS00211">
    <property type="entry name" value="ABC_TRANSPORTER_1"/>
    <property type="match status" value="1"/>
</dbReference>
<keyword evidence="3" id="KW-0067">ATP-binding</keyword>
<dbReference type="InterPro" id="IPR017871">
    <property type="entry name" value="ABC_transporter-like_CS"/>
</dbReference>
<reference evidence="6" key="1">
    <citation type="submission" date="2010-03" db="EMBL/GenBank/DDBJ databases">
        <title>The complete chromosome of Tsukamurella paurometabola DSM 20162.</title>
        <authorList>
            <consortium name="US DOE Joint Genome Institute (JGI-PGF)"/>
            <person name="Lucas S."/>
            <person name="Copeland A."/>
            <person name="Lapidus A."/>
            <person name="Glavina del Rio T."/>
            <person name="Dalin E."/>
            <person name="Tice H."/>
            <person name="Bruce D."/>
            <person name="Goodwin L."/>
            <person name="Pitluck S."/>
            <person name="Kyrpides N."/>
            <person name="Mavromatis K."/>
            <person name="Ivanova N."/>
            <person name="Mikhailova N."/>
            <person name="Munk A.C."/>
            <person name="Brettin T."/>
            <person name="Detter J.C."/>
            <person name="Tapia R."/>
            <person name="Han C."/>
            <person name="Larimer F."/>
            <person name="Land M."/>
            <person name="Hauser L."/>
            <person name="Markowitz V."/>
            <person name="Cheng J.-F."/>
            <person name="Hugenholtz P."/>
            <person name="Woyke T."/>
            <person name="Wu D."/>
            <person name="Jando M."/>
            <person name="Brambilla E."/>
            <person name="Klenk H.-P."/>
            <person name="Eisen J.A."/>
        </authorList>
    </citation>
    <scope>NUCLEOTIDE SEQUENCE [LARGE SCALE GENOMIC DNA]</scope>
    <source>
        <strain evidence="6">ATCC 8368 / DSM 20162 / CCUG 35730 / CIP 100753 / JCM 10117 / KCTC 9821 / NBRC 16120 / NCIMB 702349 / NCTC 13040</strain>
    </source>
</reference>
<keyword evidence="1" id="KW-0813">Transport</keyword>
<dbReference type="SMART" id="SM00382">
    <property type="entry name" value="AAA"/>
    <property type="match status" value="1"/>
</dbReference>
<organism evidence="5 6">
    <name type="scientific">Tsukamurella paurometabola (strain ATCC 8368 / DSM 20162 / CCUG 35730 / CIP 100753 / JCM 10117 / KCTC 9821 / NBRC 16120 / NCIMB 702349 / NCTC 13040)</name>
    <name type="common">Corynebacterium paurometabolum</name>
    <dbReference type="NCBI Taxonomy" id="521096"/>
    <lineage>
        <taxon>Bacteria</taxon>
        <taxon>Bacillati</taxon>
        <taxon>Actinomycetota</taxon>
        <taxon>Actinomycetes</taxon>
        <taxon>Mycobacteriales</taxon>
        <taxon>Tsukamurellaceae</taxon>
        <taxon>Tsukamurella</taxon>
    </lineage>
</organism>
<dbReference type="InterPro" id="IPR003593">
    <property type="entry name" value="AAA+_ATPase"/>
</dbReference>
<dbReference type="HOGENOM" id="CLU_000604_1_11_11"/>
<evidence type="ECO:0000256" key="3">
    <source>
        <dbReference type="ARBA" id="ARBA00022840"/>
    </source>
</evidence>
<dbReference type="Proteomes" id="UP000001213">
    <property type="component" value="Chromosome"/>
</dbReference>
<dbReference type="Pfam" id="PF00005">
    <property type="entry name" value="ABC_tran"/>
    <property type="match status" value="1"/>
</dbReference>
<dbReference type="GO" id="GO:0016887">
    <property type="term" value="F:ATP hydrolysis activity"/>
    <property type="evidence" value="ECO:0007669"/>
    <property type="project" value="InterPro"/>
</dbReference>
<reference evidence="5 6" key="2">
    <citation type="journal article" date="2011" name="Stand. Genomic Sci.">
        <title>Complete genome sequence of Tsukamurella paurometabola type strain (no. 33).</title>
        <authorList>
            <person name="Munk A.C."/>
            <person name="Lapidus A."/>
            <person name="Lucas S."/>
            <person name="Nolan M."/>
            <person name="Tice H."/>
            <person name="Cheng J.F."/>
            <person name="Del Rio T.G."/>
            <person name="Goodwin L."/>
            <person name="Pitluck S."/>
            <person name="Liolios K."/>
            <person name="Huntemann M."/>
            <person name="Ivanova N."/>
            <person name="Mavromatis K."/>
            <person name="Mikhailova N."/>
            <person name="Pati A."/>
            <person name="Chen A."/>
            <person name="Palaniappan K."/>
            <person name="Tapia R."/>
            <person name="Han C."/>
            <person name="Land M."/>
            <person name="Hauser L."/>
            <person name="Chang Y.J."/>
            <person name="Jeffries C.D."/>
            <person name="Brettin T."/>
            <person name="Yasawong M."/>
            <person name="Brambilla E.M."/>
            <person name="Rohde M."/>
            <person name="Sikorski J."/>
            <person name="Goker M."/>
            <person name="Detter J.C."/>
            <person name="Woyke T."/>
            <person name="Bristow J."/>
            <person name="Eisen J.A."/>
            <person name="Markowitz V."/>
            <person name="Hugenholtz P."/>
            <person name="Kyrpides N.C."/>
            <person name="Klenk H.P."/>
        </authorList>
    </citation>
    <scope>NUCLEOTIDE SEQUENCE [LARGE SCALE GENOMIC DNA]</scope>
    <source>
        <strain evidence="6">ATCC 8368 / DSM 20162 / CCUG 35730 / CIP 100753 / JCM 10117 / KCTC 9821 / NBRC 16120 / NCIMB 702349 / NCTC 13040</strain>
    </source>
</reference>
<dbReference type="STRING" id="521096.Tpau_3725"/>
<dbReference type="EMBL" id="CP001966">
    <property type="protein sequence ID" value="ADG80303.1"/>
    <property type="molecule type" value="Genomic_DNA"/>
</dbReference>
<gene>
    <name evidence="5" type="ordered locus">Tpau_3725</name>
</gene>
<dbReference type="PANTHER" id="PTHR42794:SF2">
    <property type="entry name" value="ABC TRANSPORTER ATP-BINDING PROTEIN"/>
    <property type="match status" value="1"/>
</dbReference>
<dbReference type="InterPro" id="IPR003439">
    <property type="entry name" value="ABC_transporter-like_ATP-bd"/>
</dbReference>
<sequence>MRIDIDGVTVALGGRTVLNRVRLEVEPGAHVGLIGPNGSGKSTLLRCLYRALTPDAGTVRIGGRDLATVHRREGARLVAAVTQSETGHLGFTAAETVLLGRFPHGDAGTPGARRAVAAAMESTGTGHLRARSVLDLSGGERQRVLIARALAQDTPVLLLDEPLNHLDVRHQIDLLRYVRRTDKTTVMAIHDIDLAAQSCDQLVLLDRGSVVAAGSPASVLDPERLFAVYGIRPTIVPTAEGRPRVSFEL</sequence>
<dbReference type="FunFam" id="3.40.50.300:FF:000134">
    <property type="entry name" value="Iron-enterobactin ABC transporter ATP-binding protein"/>
    <property type="match status" value="1"/>
</dbReference>
<dbReference type="Gene3D" id="3.40.50.300">
    <property type="entry name" value="P-loop containing nucleotide triphosphate hydrolases"/>
    <property type="match status" value="1"/>
</dbReference>
<dbReference type="PROSITE" id="PS50893">
    <property type="entry name" value="ABC_TRANSPORTER_2"/>
    <property type="match status" value="1"/>
</dbReference>
<dbReference type="PANTHER" id="PTHR42794">
    <property type="entry name" value="HEMIN IMPORT ATP-BINDING PROTEIN HMUV"/>
    <property type="match status" value="1"/>
</dbReference>
<keyword evidence="2" id="KW-0547">Nucleotide-binding</keyword>
<dbReference type="RefSeq" id="WP_013128299.1">
    <property type="nucleotide sequence ID" value="NC_014158.1"/>
</dbReference>
<evidence type="ECO:0000259" key="4">
    <source>
        <dbReference type="PROSITE" id="PS50893"/>
    </source>
</evidence>
<evidence type="ECO:0000313" key="6">
    <source>
        <dbReference type="Proteomes" id="UP000001213"/>
    </source>
</evidence>
<dbReference type="CDD" id="cd03214">
    <property type="entry name" value="ABC_Iron-Siderophores_B12_Hemin"/>
    <property type="match status" value="1"/>
</dbReference>
<dbReference type="SUPFAM" id="SSF52540">
    <property type="entry name" value="P-loop containing nucleoside triphosphate hydrolases"/>
    <property type="match status" value="1"/>
</dbReference>
<protein>
    <submittedName>
        <fullName evidence="5">ABC transporter related protein</fullName>
    </submittedName>
</protein>
<evidence type="ECO:0000313" key="5">
    <source>
        <dbReference type="EMBL" id="ADG80303.1"/>
    </source>
</evidence>
<keyword evidence="6" id="KW-1185">Reference proteome</keyword>
<name>D5UYK0_TSUPD</name>
<feature type="domain" description="ABC transporter" evidence="4">
    <location>
        <begin position="3"/>
        <end position="232"/>
    </location>
</feature>
<dbReference type="GO" id="GO:0005524">
    <property type="term" value="F:ATP binding"/>
    <property type="evidence" value="ECO:0007669"/>
    <property type="project" value="UniProtKB-KW"/>
</dbReference>
<dbReference type="eggNOG" id="COG1120">
    <property type="taxonomic scope" value="Bacteria"/>
</dbReference>
<proteinExistence type="predicted"/>
<accession>D5UYK0</accession>
<evidence type="ECO:0000256" key="1">
    <source>
        <dbReference type="ARBA" id="ARBA00022448"/>
    </source>
</evidence>
<evidence type="ECO:0000256" key="2">
    <source>
        <dbReference type="ARBA" id="ARBA00022741"/>
    </source>
</evidence>
<dbReference type="KEGG" id="tpr:Tpau_3725"/>
<dbReference type="InterPro" id="IPR027417">
    <property type="entry name" value="P-loop_NTPase"/>
</dbReference>
<dbReference type="AlphaFoldDB" id="D5UYK0"/>